<evidence type="ECO:0000313" key="2">
    <source>
        <dbReference type="EMBL" id="GCC41842.1"/>
    </source>
</evidence>
<gene>
    <name evidence="2" type="ORF">chiPu_0025608</name>
</gene>
<accession>A0A401TGS6</accession>
<reference evidence="2 3" key="1">
    <citation type="journal article" date="2018" name="Nat. Ecol. Evol.">
        <title>Shark genomes provide insights into elasmobranch evolution and the origin of vertebrates.</title>
        <authorList>
            <person name="Hara Y"/>
            <person name="Yamaguchi K"/>
            <person name="Onimaru K"/>
            <person name="Kadota M"/>
            <person name="Koyanagi M"/>
            <person name="Keeley SD"/>
            <person name="Tatsumi K"/>
            <person name="Tanaka K"/>
            <person name="Motone F"/>
            <person name="Kageyama Y"/>
            <person name="Nozu R"/>
            <person name="Adachi N"/>
            <person name="Nishimura O"/>
            <person name="Nakagawa R"/>
            <person name="Tanegashima C"/>
            <person name="Kiyatake I"/>
            <person name="Matsumoto R"/>
            <person name="Murakumo K"/>
            <person name="Nishida K"/>
            <person name="Terakita A"/>
            <person name="Kuratani S"/>
            <person name="Sato K"/>
            <person name="Hyodo S Kuraku.S."/>
        </authorList>
    </citation>
    <scope>NUCLEOTIDE SEQUENCE [LARGE SCALE GENOMIC DNA]</scope>
</reference>
<evidence type="ECO:0000256" key="1">
    <source>
        <dbReference type="SAM" id="MobiDB-lite"/>
    </source>
</evidence>
<comment type="caution">
    <text evidence="2">The sequence shown here is derived from an EMBL/GenBank/DDBJ whole genome shotgun (WGS) entry which is preliminary data.</text>
</comment>
<organism evidence="2 3">
    <name type="scientific">Chiloscyllium punctatum</name>
    <name type="common">Brownbanded bambooshark</name>
    <name type="synonym">Hemiscyllium punctatum</name>
    <dbReference type="NCBI Taxonomy" id="137246"/>
    <lineage>
        <taxon>Eukaryota</taxon>
        <taxon>Metazoa</taxon>
        <taxon>Chordata</taxon>
        <taxon>Craniata</taxon>
        <taxon>Vertebrata</taxon>
        <taxon>Chondrichthyes</taxon>
        <taxon>Elasmobranchii</taxon>
        <taxon>Galeomorphii</taxon>
        <taxon>Galeoidea</taxon>
        <taxon>Orectolobiformes</taxon>
        <taxon>Hemiscylliidae</taxon>
        <taxon>Chiloscyllium</taxon>
    </lineage>
</organism>
<dbReference type="EMBL" id="BEZZ01061912">
    <property type="protein sequence ID" value="GCC41842.1"/>
    <property type="molecule type" value="Genomic_DNA"/>
</dbReference>
<name>A0A401TGS6_CHIPU</name>
<dbReference type="Proteomes" id="UP000287033">
    <property type="component" value="Unassembled WGS sequence"/>
</dbReference>
<feature type="region of interest" description="Disordered" evidence="1">
    <location>
        <begin position="15"/>
        <end position="60"/>
    </location>
</feature>
<protein>
    <submittedName>
        <fullName evidence="2">Uncharacterized protein</fullName>
    </submittedName>
</protein>
<proteinExistence type="predicted"/>
<dbReference type="AlphaFoldDB" id="A0A401TGS6"/>
<sequence>MGLHFPACIAPGLGWNRRTTTPGVPRSGPPEIARNAPRKPEEGTRKFAFSTSPPPKKETGTNLHVGDMFLYYYLDSNGQRVYTLKVRA</sequence>
<dbReference type="Gene3D" id="4.10.80.300">
    <property type="match status" value="1"/>
</dbReference>
<evidence type="ECO:0000313" key="3">
    <source>
        <dbReference type="Proteomes" id="UP000287033"/>
    </source>
</evidence>
<dbReference type="OrthoDB" id="13807at2759"/>
<keyword evidence="3" id="KW-1185">Reference proteome</keyword>